<dbReference type="EMBL" id="JAWQEG010001193">
    <property type="protein sequence ID" value="KAK3881633.1"/>
    <property type="molecule type" value="Genomic_DNA"/>
</dbReference>
<dbReference type="AlphaFoldDB" id="A0AAE1KRU4"/>
<proteinExistence type="predicted"/>
<evidence type="ECO:0000256" key="4">
    <source>
        <dbReference type="ARBA" id="ARBA00023163"/>
    </source>
</evidence>
<evidence type="ECO:0000256" key="6">
    <source>
        <dbReference type="ARBA" id="ARBA00069454"/>
    </source>
</evidence>
<dbReference type="GO" id="GO:0035267">
    <property type="term" value="C:NuA4 histone acetyltransferase complex"/>
    <property type="evidence" value="ECO:0007669"/>
    <property type="project" value="TreeGrafter"/>
</dbReference>
<dbReference type="InterPro" id="IPR038217">
    <property type="entry name" value="MRG_C_sf"/>
</dbReference>
<keyword evidence="4" id="KW-0804">Transcription</keyword>
<gene>
    <name evidence="9" type="ORF">Pcinc_013933</name>
</gene>
<feature type="region of interest" description="Disordered" evidence="7">
    <location>
        <begin position="170"/>
        <end position="264"/>
    </location>
</feature>
<dbReference type="GO" id="GO:0006355">
    <property type="term" value="P:regulation of DNA-templated transcription"/>
    <property type="evidence" value="ECO:0007669"/>
    <property type="project" value="InterPro"/>
</dbReference>
<dbReference type="InterPro" id="IPR053820">
    <property type="entry name" value="MSL3_chromo-like"/>
</dbReference>
<evidence type="ECO:0000313" key="9">
    <source>
        <dbReference type="EMBL" id="KAK3881633.1"/>
    </source>
</evidence>
<dbReference type="PROSITE" id="PS51640">
    <property type="entry name" value="MRG"/>
    <property type="match status" value="1"/>
</dbReference>
<dbReference type="Gene3D" id="2.30.30.140">
    <property type="match status" value="1"/>
</dbReference>
<dbReference type="Pfam" id="PF05712">
    <property type="entry name" value="MRG"/>
    <property type="match status" value="1"/>
</dbReference>
<dbReference type="SMART" id="SM00298">
    <property type="entry name" value="CHROMO"/>
    <property type="match status" value="1"/>
</dbReference>
<evidence type="ECO:0000256" key="1">
    <source>
        <dbReference type="ARBA" id="ARBA00004123"/>
    </source>
</evidence>
<name>A0AAE1KRU4_PETCI</name>
<evidence type="ECO:0000256" key="7">
    <source>
        <dbReference type="SAM" id="MobiDB-lite"/>
    </source>
</evidence>
<comment type="caution">
    <text evidence="9">The sequence shown here is derived from an EMBL/GenBank/DDBJ whole genome shotgun (WGS) entry which is preliminary data.</text>
</comment>
<feature type="compositionally biased region" description="Acidic residues" evidence="7">
    <location>
        <begin position="203"/>
        <end position="223"/>
    </location>
</feature>
<sequence>MHHDQPLQADGLAGPFIGAQGLGLVCSGRWVCHCSGLSQKLSDLDRCWTRQCYFKVRMVSTRGVRVKFSEGERVLCYEPDPTKAKVLYDSRVLEVVMNKDGKGRKQVEYLIHFQGWNASWDRCVSEDFVLKDTDENRDLQRQLADRAQIKLSMKSNRVLIGGPLFKERKRKRRLSETIRETMEKERQERQRQESDTSSQTGTTEDDDDDEQEDGEEEEEEEDWDNRGGEGSGKGGRSSSTGDEEEDGEEGEAGETTSDEETVERQFPLHLPDNLRAVLEQDFHHINHKNKLVDLPSARTALGLLDNYVRFFAAHHLPPGRDKRRGGPGATGEPRDTHKAPLTLDLCKEVMDGLRVCFDFHIETLLLYAPERTQAHRLRTATPVYTNLDAAAAAAIIEEKEECDGAILNKDEGETEETSRMKEEEKREDDKTKVLECGGRRWLRSKRGMSGDSGDKGDKNSVQPPATNANLTCESGRSTPTTITSGGSTAGGTGVGGCGQESLYPCHQPSSHHSTLLPHTHRSPPPPILIYGHTHLLRLFVKLPEILFRMNLPEMKKRVVLRHLHLFLEYMSNHCEELFGDTHYVTNTEL</sequence>
<evidence type="ECO:0000256" key="3">
    <source>
        <dbReference type="ARBA" id="ARBA00023015"/>
    </source>
</evidence>
<keyword evidence="3" id="KW-0805">Transcription regulation</keyword>
<dbReference type="InterPro" id="IPR026541">
    <property type="entry name" value="MRG_dom"/>
</dbReference>
<dbReference type="Gene3D" id="1.10.274.30">
    <property type="entry name" value="MRG domain"/>
    <property type="match status" value="2"/>
</dbReference>
<feature type="region of interest" description="Disordered" evidence="7">
    <location>
        <begin position="316"/>
        <end position="337"/>
    </location>
</feature>
<dbReference type="InterPro" id="IPR000953">
    <property type="entry name" value="Chromo/chromo_shadow_dom"/>
</dbReference>
<dbReference type="SUPFAM" id="SSF54160">
    <property type="entry name" value="Chromo domain-like"/>
    <property type="match status" value="1"/>
</dbReference>
<dbReference type="GO" id="GO:0006325">
    <property type="term" value="P:chromatin organization"/>
    <property type="evidence" value="ECO:0007669"/>
    <property type="project" value="UniProtKB-KW"/>
</dbReference>
<keyword evidence="10" id="KW-1185">Reference proteome</keyword>
<dbReference type="GO" id="GO:0072487">
    <property type="term" value="C:MSL complex"/>
    <property type="evidence" value="ECO:0007669"/>
    <property type="project" value="TreeGrafter"/>
</dbReference>
<dbReference type="Proteomes" id="UP001286313">
    <property type="component" value="Unassembled WGS sequence"/>
</dbReference>
<evidence type="ECO:0000313" key="10">
    <source>
        <dbReference type="Proteomes" id="UP001286313"/>
    </source>
</evidence>
<organism evidence="9 10">
    <name type="scientific">Petrolisthes cinctipes</name>
    <name type="common">Flat porcelain crab</name>
    <dbReference type="NCBI Taxonomy" id="88211"/>
    <lineage>
        <taxon>Eukaryota</taxon>
        <taxon>Metazoa</taxon>
        <taxon>Ecdysozoa</taxon>
        <taxon>Arthropoda</taxon>
        <taxon>Crustacea</taxon>
        <taxon>Multicrustacea</taxon>
        <taxon>Malacostraca</taxon>
        <taxon>Eumalacostraca</taxon>
        <taxon>Eucarida</taxon>
        <taxon>Decapoda</taxon>
        <taxon>Pleocyemata</taxon>
        <taxon>Anomura</taxon>
        <taxon>Galatheoidea</taxon>
        <taxon>Porcellanidae</taxon>
        <taxon>Petrolisthes</taxon>
    </lineage>
</organism>
<feature type="compositionally biased region" description="Low complexity" evidence="7">
    <location>
        <begin position="474"/>
        <end position="486"/>
    </location>
</feature>
<dbReference type="InterPro" id="IPR016197">
    <property type="entry name" value="Chromo-like_dom_sf"/>
</dbReference>
<feature type="compositionally biased region" description="Basic and acidic residues" evidence="7">
    <location>
        <begin position="409"/>
        <end position="433"/>
    </location>
</feature>
<dbReference type="GO" id="GO:0005634">
    <property type="term" value="C:nucleus"/>
    <property type="evidence" value="ECO:0007669"/>
    <property type="project" value="UniProtKB-SubCell"/>
</dbReference>
<reference evidence="9" key="1">
    <citation type="submission" date="2023-10" db="EMBL/GenBank/DDBJ databases">
        <title>Genome assemblies of two species of porcelain crab, Petrolisthes cinctipes and Petrolisthes manimaculis (Anomura: Porcellanidae).</title>
        <authorList>
            <person name="Angst P."/>
        </authorList>
    </citation>
    <scope>NUCLEOTIDE SEQUENCE</scope>
    <source>
        <strain evidence="9">PB745_01</strain>
        <tissue evidence="9">Gill</tissue>
    </source>
</reference>
<dbReference type="PANTHER" id="PTHR10880:SF15">
    <property type="entry name" value="MSL COMPLEX SUBUNIT 3"/>
    <property type="match status" value="1"/>
</dbReference>
<dbReference type="PANTHER" id="PTHR10880">
    <property type="entry name" value="MORTALITY FACTOR 4-LIKE PROTEIN"/>
    <property type="match status" value="1"/>
</dbReference>
<dbReference type="FunFam" id="2.30.30.140:FF:000042">
    <property type="entry name" value="male-specific lethal 3 homolog"/>
    <property type="match status" value="1"/>
</dbReference>
<feature type="compositionally biased region" description="Basic and acidic residues" evidence="7">
    <location>
        <begin position="174"/>
        <end position="194"/>
    </location>
</feature>
<dbReference type="Pfam" id="PF22732">
    <property type="entry name" value="MSL3_chromo-like"/>
    <property type="match status" value="1"/>
</dbReference>
<evidence type="ECO:0000256" key="5">
    <source>
        <dbReference type="ARBA" id="ARBA00023242"/>
    </source>
</evidence>
<feature type="compositionally biased region" description="Polar residues" evidence="7">
    <location>
        <begin position="459"/>
        <end position="472"/>
    </location>
</feature>
<accession>A0AAE1KRU4</accession>
<evidence type="ECO:0000256" key="2">
    <source>
        <dbReference type="ARBA" id="ARBA00022853"/>
    </source>
</evidence>
<keyword evidence="5" id="KW-0539">Nucleus</keyword>
<keyword evidence="2" id="KW-0156">Chromatin regulator</keyword>
<dbReference type="InterPro" id="IPR008676">
    <property type="entry name" value="MRG"/>
</dbReference>
<feature type="domain" description="Chromo" evidence="8">
    <location>
        <begin position="67"/>
        <end position="147"/>
    </location>
</feature>
<comment type="subcellular location">
    <subcellularLocation>
        <location evidence="1">Nucleus</location>
    </subcellularLocation>
</comment>
<evidence type="ECO:0000259" key="8">
    <source>
        <dbReference type="SMART" id="SM00298"/>
    </source>
</evidence>
<feature type="region of interest" description="Disordered" evidence="7">
    <location>
        <begin position="409"/>
        <end position="493"/>
    </location>
</feature>
<feature type="compositionally biased region" description="Acidic residues" evidence="7">
    <location>
        <begin position="241"/>
        <end position="261"/>
    </location>
</feature>
<protein>
    <recommendedName>
        <fullName evidence="6">Protein male-specific lethal-3</fullName>
    </recommendedName>
</protein>